<dbReference type="CDD" id="cd08249">
    <property type="entry name" value="enoyl_reductase_like"/>
    <property type="match status" value="1"/>
</dbReference>
<dbReference type="GO" id="GO:0016651">
    <property type="term" value="F:oxidoreductase activity, acting on NAD(P)H"/>
    <property type="evidence" value="ECO:0007669"/>
    <property type="project" value="InterPro"/>
</dbReference>
<keyword evidence="6" id="KW-1185">Reference proteome</keyword>
<dbReference type="Pfam" id="PF08240">
    <property type="entry name" value="ADH_N"/>
    <property type="match status" value="1"/>
</dbReference>
<dbReference type="OrthoDB" id="10257049at2759"/>
<reference evidence="5" key="1">
    <citation type="journal article" date="2021" name="Nat. Commun.">
        <title>Genetic determinants of endophytism in the Arabidopsis root mycobiome.</title>
        <authorList>
            <person name="Mesny F."/>
            <person name="Miyauchi S."/>
            <person name="Thiergart T."/>
            <person name="Pickel B."/>
            <person name="Atanasova L."/>
            <person name="Karlsson M."/>
            <person name="Huettel B."/>
            <person name="Barry K.W."/>
            <person name="Haridas S."/>
            <person name="Chen C."/>
            <person name="Bauer D."/>
            <person name="Andreopoulos W."/>
            <person name="Pangilinan J."/>
            <person name="LaButti K."/>
            <person name="Riley R."/>
            <person name="Lipzen A."/>
            <person name="Clum A."/>
            <person name="Drula E."/>
            <person name="Henrissat B."/>
            <person name="Kohler A."/>
            <person name="Grigoriev I.V."/>
            <person name="Martin F.M."/>
            <person name="Hacquard S."/>
        </authorList>
    </citation>
    <scope>NUCLEOTIDE SEQUENCE</scope>
    <source>
        <strain evidence="5">MPI-CAGE-CH-0230</strain>
    </source>
</reference>
<feature type="region of interest" description="Disordered" evidence="3">
    <location>
        <begin position="44"/>
        <end position="63"/>
    </location>
</feature>
<dbReference type="SUPFAM" id="SSF50129">
    <property type="entry name" value="GroES-like"/>
    <property type="match status" value="1"/>
</dbReference>
<organism evidence="5 6">
    <name type="scientific">Microdochium trichocladiopsis</name>
    <dbReference type="NCBI Taxonomy" id="1682393"/>
    <lineage>
        <taxon>Eukaryota</taxon>
        <taxon>Fungi</taxon>
        <taxon>Dikarya</taxon>
        <taxon>Ascomycota</taxon>
        <taxon>Pezizomycotina</taxon>
        <taxon>Sordariomycetes</taxon>
        <taxon>Xylariomycetidae</taxon>
        <taxon>Xylariales</taxon>
        <taxon>Microdochiaceae</taxon>
        <taxon>Microdochium</taxon>
    </lineage>
</organism>
<dbReference type="InterPro" id="IPR013154">
    <property type="entry name" value="ADH-like_N"/>
</dbReference>
<dbReference type="InterPro" id="IPR020843">
    <property type="entry name" value="ER"/>
</dbReference>
<dbReference type="Pfam" id="PF00107">
    <property type="entry name" value="ADH_zinc_N"/>
    <property type="match status" value="1"/>
</dbReference>
<comment type="similarity">
    <text evidence="1">Belongs to the zinc-containing alcohol dehydrogenase family.</text>
</comment>
<feature type="domain" description="Enoyl reductase (ER)" evidence="4">
    <location>
        <begin position="46"/>
        <end position="309"/>
    </location>
</feature>
<dbReference type="RefSeq" id="XP_046005514.1">
    <property type="nucleotide sequence ID" value="XM_046161612.1"/>
</dbReference>
<dbReference type="InterPro" id="IPR036291">
    <property type="entry name" value="NAD(P)-bd_dom_sf"/>
</dbReference>
<dbReference type="EMBL" id="JAGTJQ010000013">
    <property type="protein sequence ID" value="KAH7014547.1"/>
    <property type="molecule type" value="Genomic_DNA"/>
</dbReference>
<evidence type="ECO:0000256" key="1">
    <source>
        <dbReference type="ARBA" id="ARBA00008072"/>
    </source>
</evidence>
<name>A0A9P8XVH2_9PEZI</name>
<dbReference type="PANTHER" id="PTHR45348">
    <property type="entry name" value="HYPOTHETICAL OXIDOREDUCTASE (EUROFUNG)"/>
    <property type="match status" value="1"/>
</dbReference>
<dbReference type="Gene3D" id="3.90.180.10">
    <property type="entry name" value="Medium-chain alcohol dehydrogenases, catalytic domain"/>
    <property type="match status" value="1"/>
</dbReference>
<proteinExistence type="inferred from homology"/>
<dbReference type="GeneID" id="70191158"/>
<gene>
    <name evidence="5" type="ORF">B0I36DRAFT_398334</name>
</gene>
<comment type="caution">
    <text evidence="5">The sequence shown here is derived from an EMBL/GenBank/DDBJ whole genome shotgun (WGS) entry which is preliminary data.</text>
</comment>
<dbReference type="Gene3D" id="3.40.50.720">
    <property type="entry name" value="NAD(P)-binding Rossmann-like Domain"/>
    <property type="match status" value="1"/>
</dbReference>
<sequence>MAESLVQMGLMAASESEQTQPSAIMSSITTNGGSKTHLAAQCTDKGTPLSVSSRPTPTPGPGQVLIRPSAVALNIVDTIQRDIGFHVDTYPSVLGSDIGGTIVSAGPSGVPEYLSKPGTRVTTFASAFFEHGNPDYGAFQELVLVPAASVSPIPDGMDWPEAASLPMNIYVALAAWDMCGLDYLSPTAGGKNEAILVWGAATSIGTMAVQTAKLMGYTVVATASEANHEYLRGLGADVVFDYHDIEAAQKSVVGFVQGTQWMKMRYCFLGAGDLAGPQAILKELNGDQGGAFIAHAPLVPADAKTVDGVEVKFISPREGDDEREKQYAGWFNVYLREKLADGKIRPSPEVKIVGKGLAAIDAALTDLKEKGVKCAKPVILLQE</sequence>
<keyword evidence="2" id="KW-0560">Oxidoreductase</keyword>
<dbReference type="AlphaFoldDB" id="A0A9P8XVH2"/>
<evidence type="ECO:0000313" key="6">
    <source>
        <dbReference type="Proteomes" id="UP000756346"/>
    </source>
</evidence>
<evidence type="ECO:0000259" key="4">
    <source>
        <dbReference type="SMART" id="SM00829"/>
    </source>
</evidence>
<evidence type="ECO:0000256" key="2">
    <source>
        <dbReference type="ARBA" id="ARBA00023002"/>
    </source>
</evidence>
<dbReference type="InterPro" id="IPR011032">
    <property type="entry name" value="GroES-like_sf"/>
</dbReference>
<protein>
    <submittedName>
        <fullName evidence="5">Chaperonin 10-like protein</fullName>
    </submittedName>
</protein>
<dbReference type="SUPFAM" id="SSF51735">
    <property type="entry name" value="NAD(P)-binding Rossmann-fold domains"/>
    <property type="match status" value="1"/>
</dbReference>
<dbReference type="Proteomes" id="UP000756346">
    <property type="component" value="Unassembled WGS sequence"/>
</dbReference>
<evidence type="ECO:0000313" key="5">
    <source>
        <dbReference type="EMBL" id="KAH7014547.1"/>
    </source>
</evidence>
<dbReference type="SMART" id="SM00829">
    <property type="entry name" value="PKS_ER"/>
    <property type="match status" value="1"/>
</dbReference>
<dbReference type="InterPro" id="IPR047122">
    <property type="entry name" value="Trans-enoyl_RdTase-like"/>
</dbReference>
<dbReference type="InterPro" id="IPR013149">
    <property type="entry name" value="ADH-like_C"/>
</dbReference>
<accession>A0A9P8XVH2</accession>
<dbReference type="PANTHER" id="PTHR45348:SF2">
    <property type="entry name" value="ZINC-TYPE ALCOHOL DEHYDROGENASE-LIKE PROTEIN C2E1P3.01"/>
    <property type="match status" value="1"/>
</dbReference>
<evidence type="ECO:0000256" key="3">
    <source>
        <dbReference type="SAM" id="MobiDB-lite"/>
    </source>
</evidence>